<keyword evidence="2 7" id="KW-0813">Transport</keyword>
<evidence type="ECO:0000256" key="6">
    <source>
        <dbReference type="PROSITE-ProRule" id="PRU00282"/>
    </source>
</evidence>
<dbReference type="Gene3D" id="1.50.40.10">
    <property type="entry name" value="Mitochondrial carrier domain"/>
    <property type="match status" value="1"/>
</dbReference>
<dbReference type="InterPro" id="IPR002067">
    <property type="entry name" value="MCP"/>
</dbReference>
<protein>
    <submittedName>
        <fullName evidence="9">Mitochondrial substrate carrier family protein B</fullName>
    </submittedName>
</protein>
<keyword evidence="3 6" id="KW-0812">Transmembrane</keyword>
<dbReference type="GO" id="GO:0015748">
    <property type="term" value="P:organophosphate ester transport"/>
    <property type="evidence" value="ECO:0007669"/>
    <property type="project" value="UniProtKB-ARBA"/>
</dbReference>
<organism evidence="9">
    <name type="scientific">Anthurium amnicola</name>
    <dbReference type="NCBI Taxonomy" id="1678845"/>
    <lineage>
        <taxon>Eukaryota</taxon>
        <taxon>Viridiplantae</taxon>
        <taxon>Streptophyta</taxon>
        <taxon>Embryophyta</taxon>
        <taxon>Tracheophyta</taxon>
        <taxon>Spermatophyta</taxon>
        <taxon>Magnoliopsida</taxon>
        <taxon>Liliopsida</taxon>
        <taxon>Araceae</taxon>
        <taxon>Pothoideae</taxon>
        <taxon>Potheae</taxon>
        <taxon>Anthurium</taxon>
    </lineage>
</organism>
<comment type="subcellular location">
    <subcellularLocation>
        <location evidence="1">Membrane</location>
        <topology evidence="1">Multi-pass membrane protein</topology>
    </subcellularLocation>
</comment>
<dbReference type="AlphaFoldDB" id="A0A1D1YI21"/>
<dbReference type="GO" id="GO:0055085">
    <property type="term" value="P:transmembrane transport"/>
    <property type="evidence" value="ECO:0007669"/>
    <property type="project" value="InterPro"/>
</dbReference>
<dbReference type="PROSITE" id="PS50920">
    <property type="entry name" value="SOLCAR"/>
    <property type="match status" value="2"/>
</dbReference>
<feature type="non-terminal residue" evidence="9">
    <location>
        <position position="371"/>
    </location>
</feature>
<dbReference type="SUPFAM" id="SSF103506">
    <property type="entry name" value="Mitochondrial carrier"/>
    <property type="match status" value="1"/>
</dbReference>
<keyword evidence="5 6" id="KW-0472">Membrane</keyword>
<dbReference type="InterPro" id="IPR023395">
    <property type="entry name" value="MCP_dom_sf"/>
</dbReference>
<evidence type="ECO:0000256" key="2">
    <source>
        <dbReference type="ARBA" id="ARBA00022448"/>
    </source>
</evidence>
<dbReference type="PANTHER" id="PTHR24089">
    <property type="entry name" value="SOLUTE CARRIER FAMILY 25"/>
    <property type="match status" value="1"/>
</dbReference>
<evidence type="ECO:0000256" key="4">
    <source>
        <dbReference type="ARBA" id="ARBA00022737"/>
    </source>
</evidence>
<accession>A0A1D1YI21</accession>
<keyword evidence="4" id="KW-0677">Repeat</keyword>
<evidence type="ECO:0000313" key="9">
    <source>
        <dbReference type="EMBL" id="JAT54281.1"/>
    </source>
</evidence>
<dbReference type="PRINTS" id="PR00926">
    <property type="entry name" value="MITOCARRIER"/>
</dbReference>
<feature type="region of interest" description="Disordered" evidence="8">
    <location>
        <begin position="162"/>
        <end position="185"/>
    </location>
</feature>
<dbReference type="InterPro" id="IPR018108">
    <property type="entry name" value="MCP_transmembrane"/>
</dbReference>
<feature type="repeat" description="Solcar" evidence="6">
    <location>
        <begin position="188"/>
        <end position="271"/>
    </location>
</feature>
<dbReference type="EMBL" id="GDJX01013655">
    <property type="protein sequence ID" value="JAT54281.1"/>
    <property type="molecule type" value="Transcribed_RNA"/>
</dbReference>
<feature type="non-terminal residue" evidence="9">
    <location>
        <position position="1"/>
    </location>
</feature>
<comment type="similarity">
    <text evidence="7">Belongs to the mitochondrial carrier (TC 2.A.29) family.</text>
</comment>
<evidence type="ECO:0000256" key="5">
    <source>
        <dbReference type="ARBA" id="ARBA00023136"/>
    </source>
</evidence>
<evidence type="ECO:0000256" key="3">
    <source>
        <dbReference type="ARBA" id="ARBA00022692"/>
    </source>
</evidence>
<evidence type="ECO:0000256" key="8">
    <source>
        <dbReference type="SAM" id="MobiDB-lite"/>
    </source>
</evidence>
<dbReference type="GO" id="GO:0016020">
    <property type="term" value="C:membrane"/>
    <property type="evidence" value="ECO:0007669"/>
    <property type="project" value="UniProtKB-SubCell"/>
</dbReference>
<gene>
    <name evidence="9" type="primary">mcfB_12</name>
    <name evidence="9" type="ORF">g.78662</name>
</gene>
<name>A0A1D1YI21_9ARAE</name>
<sequence>RLTLCPPPALRSEDLFATPHVPLPLHAPTSLLHTHTTRWRRRRQGTALLQPAAAPSVGLLSPAPISPTAMAHRRPPTSTFHKYFPELAAPSGGDPSHAHGTPQDLFPAPHLPASRFASLILEGGGGARSFFRGSAAHAFANITQPVAPEACSTSGDRGDLLSAEVGGGLGKGDDEEPRSRPRRRSTWNDMPKFLLAGTVSTIISRTCVAPLERIKLECIIQGKGQSLPEIVRWIWASEGARGFWKGNLLNLFRTIPFKSINFLCYDMYCDCLLHLPGKTHITSHDRLLAGAISGLAATALCLPLDTIRMRLIAPGGEALGGVEGCFFHMVRNEGFLSLYKGLAPALISMGPASAIFYTVYDMLKAFDLSRR</sequence>
<dbReference type="Pfam" id="PF00153">
    <property type="entry name" value="Mito_carr"/>
    <property type="match status" value="2"/>
</dbReference>
<dbReference type="GO" id="GO:0015711">
    <property type="term" value="P:organic anion transport"/>
    <property type="evidence" value="ECO:0007669"/>
    <property type="project" value="UniProtKB-ARBA"/>
</dbReference>
<evidence type="ECO:0000256" key="1">
    <source>
        <dbReference type="ARBA" id="ARBA00004141"/>
    </source>
</evidence>
<feature type="repeat" description="Solcar" evidence="6">
    <location>
        <begin position="281"/>
        <end position="366"/>
    </location>
</feature>
<evidence type="ECO:0000256" key="7">
    <source>
        <dbReference type="RuleBase" id="RU000488"/>
    </source>
</evidence>
<reference evidence="9" key="1">
    <citation type="submission" date="2015-07" db="EMBL/GenBank/DDBJ databases">
        <title>Transcriptome Assembly of Anthurium amnicola.</title>
        <authorList>
            <person name="Suzuki J."/>
        </authorList>
    </citation>
    <scope>NUCLEOTIDE SEQUENCE</scope>
</reference>
<proteinExistence type="inferred from homology"/>